<dbReference type="PANTHER" id="PTHR43544">
    <property type="entry name" value="SHORT-CHAIN DEHYDROGENASE/REDUCTASE"/>
    <property type="match status" value="1"/>
</dbReference>
<dbReference type="EMBL" id="JMIW01000001">
    <property type="protein sequence ID" value="KEO91559.1"/>
    <property type="molecule type" value="Genomic_DNA"/>
</dbReference>
<dbReference type="RefSeq" id="WP_051698870.1">
    <property type="nucleotide sequence ID" value="NZ_JMIW01000001.1"/>
</dbReference>
<comment type="caution">
    <text evidence="1">The sequence shown here is derived from an EMBL/GenBank/DDBJ whole genome shotgun (WGS) entry which is preliminary data.</text>
</comment>
<protein>
    <submittedName>
        <fullName evidence="1">C-factor</fullName>
    </submittedName>
</protein>
<proteinExistence type="predicted"/>
<evidence type="ECO:0000313" key="2">
    <source>
        <dbReference type="Proteomes" id="UP000027647"/>
    </source>
</evidence>
<accession>A0A074MDN7</accession>
<dbReference type="InterPro" id="IPR051468">
    <property type="entry name" value="Fungal_SecMetab_SDRs"/>
</dbReference>
<dbReference type="eggNOG" id="COG1028">
    <property type="taxonomic scope" value="Bacteria"/>
</dbReference>
<dbReference type="InterPro" id="IPR036291">
    <property type="entry name" value="NAD(P)-bd_dom_sf"/>
</dbReference>
<dbReference type="GO" id="GO:0016491">
    <property type="term" value="F:oxidoreductase activity"/>
    <property type="evidence" value="ECO:0007669"/>
    <property type="project" value="TreeGrafter"/>
</dbReference>
<dbReference type="Pfam" id="PF00106">
    <property type="entry name" value="adh_short"/>
    <property type="match status" value="1"/>
</dbReference>
<keyword evidence="2" id="KW-1185">Reference proteome</keyword>
<name>A0A074MDN7_ERYLO</name>
<dbReference type="SUPFAM" id="SSF51735">
    <property type="entry name" value="NAD(P)-binding Rossmann-fold domains"/>
    <property type="match status" value="1"/>
</dbReference>
<dbReference type="AlphaFoldDB" id="A0A074MDN7"/>
<dbReference type="InterPro" id="IPR002347">
    <property type="entry name" value="SDR_fam"/>
</dbReference>
<evidence type="ECO:0000313" key="1">
    <source>
        <dbReference type="EMBL" id="KEO91559.1"/>
    </source>
</evidence>
<dbReference type="STRING" id="1044.EH31_02505"/>
<dbReference type="PRINTS" id="PR00081">
    <property type="entry name" value="GDHRDH"/>
</dbReference>
<dbReference type="GO" id="GO:0005737">
    <property type="term" value="C:cytoplasm"/>
    <property type="evidence" value="ECO:0007669"/>
    <property type="project" value="TreeGrafter"/>
</dbReference>
<dbReference type="Gene3D" id="3.40.50.720">
    <property type="entry name" value="NAD(P)-binding Rossmann-like Domain"/>
    <property type="match status" value="1"/>
</dbReference>
<organism evidence="1 2">
    <name type="scientific">Erythrobacter longus</name>
    <dbReference type="NCBI Taxonomy" id="1044"/>
    <lineage>
        <taxon>Bacteria</taxon>
        <taxon>Pseudomonadati</taxon>
        <taxon>Pseudomonadota</taxon>
        <taxon>Alphaproteobacteria</taxon>
        <taxon>Sphingomonadales</taxon>
        <taxon>Erythrobacteraceae</taxon>
        <taxon>Erythrobacter/Porphyrobacter group</taxon>
        <taxon>Erythrobacter</taxon>
    </lineage>
</organism>
<dbReference type="Proteomes" id="UP000027647">
    <property type="component" value="Unassembled WGS sequence"/>
</dbReference>
<sequence>MTNVGNIGANERPSVPRTAAIFGASGGIGAKLAAHLSTLGCERVYAGSRSGDVSGAGIVPFAFDLTDEASIAEAARMMRAEPPEWVPEWVIVASGVLTLDDGKGPERTYKRLDPDVMAKVLAINTIGPAMIAKHMLPMMPRERAFTFAALSARVGSISDNGLGGWHSYRASKAALNMLIKNFAIEVGRTHSQGVIVGLHPGTVDTALSAPFQKGLAEGQLTDPLQAADNLVRVLASLTPEQSGRVFDFSGKEIPA</sequence>
<dbReference type="OrthoDB" id="9785826at2"/>
<gene>
    <name evidence="1" type="ORF">EH31_02505</name>
</gene>
<dbReference type="PANTHER" id="PTHR43544:SF12">
    <property type="entry name" value="NAD(P)-BINDING ROSSMANN-FOLD SUPERFAMILY PROTEIN"/>
    <property type="match status" value="1"/>
</dbReference>
<reference evidence="1 2" key="1">
    <citation type="submission" date="2014-04" db="EMBL/GenBank/DDBJ databases">
        <title>A comprehensive comparison of genomes of Erythrobacter spp. strains.</title>
        <authorList>
            <person name="Zheng Q."/>
        </authorList>
    </citation>
    <scope>NUCLEOTIDE SEQUENCE [LARGE SCALE GENOMIC DNA]</scope>
    <source>
        <strain evidence="1 2">DSM 6997</strain>
    </source>
</reference>